<keyword evidence="5" id="KW-0067">ATP-binding</keyword>
<dbReference type="PANTHER" id="PTHR43085:SF1">
    <property type="entry name" value="PSEUDOURIDINE KINASE-RELATED"/>
    <property type="match status" value="1"/>
</dbReference>
<dbReference type="HOGENOM" id="CLU_027634_6_1_6"/>
<dbReference type="InterPro" id="IPR050306">
    <property type="entry name" value="PfkB_Carbo_kinase"/>
</dbReference>
<name>A0A060HAS5_XYLFS</name>
<evidence type="ECO:0000256" key="2">
    <source>
        <dbReference type="ARBA" id="ARBA00022679"/>
    </source>
</evidence>
<dbReference type="PROSITE" id="PS00584">
    <property type="entry name" value="PFKB_KINASES_2"/>
    <property type="match status" value="1"/>
</dbReference>
<dbReference type="GO" id="GO:0005524">
    <property type="term" value="F:ATP binding"/>
    <property type="evidence" value="ECO:0007669"/>
    <property type="project" value="UniProtKB-KW"/>
</dbReference>
<feature type="domain" description="Carbohydrate kinase PfkB" evidence="6">
    <location>
        <begin position="13"/>
        <end position="325"/>
    </location>
</feature>
<keyword evidence="2" id="KW-0808">Transferase</keyword>
<dbReference type="InterPro" id="IPR029056">
    <property type="entry name" value="Ribokinase-like"/>
</dbReference>
<reference evidence="7 8" key="1">
    <citation type="submission" date="2013-08" db="EMBL/GenBank/DDBJ databases">
        <authorList>
            <person name="Stouthamer R."/>
            <person name="Nunney L."/>
        </authorList>
    </citation>
    <scope>NUCLEOTIDE SEQUENCE [LARGE SCALE GENOMIC DNA]</scope>
    <source>
        <strain evidence="8">ann-1</strain>
    </source>
</reference>
<evidence type="ECO:0000313" key="8">
    <source>
        <dbReference type="Proteomes" id="UP000027215"/>
    </source>
</evidence>
<accession>A0A060HAS5</accession>
<dbReference type="Proteomes" id="UP000027215">
    <property type="component" value="Chromosome"/>
</dbReference>
<dbReference type="Pfam" id="PF00294">
    <property type="entry name" value="PfkB"/>
    <property type="match status" value="1"/>
</dbReference>
<dbReference type="SUPFAM" id="SSF53613">
    <property type="entry name" value="Ribokinase-like"/>
    <property type="match status" value="1"/>
</dbReference>
<dbReference type="InterPro" id="IPR011611">
    <property type="entry name" value="PfkB_dom"/>
</dbReference>
<evidence type="ECO:0000256" key="3">
    <source>
        <dbReference type="ARBA" id="ARBA00022741"/>
    </source>
</evidence>
<proteinExistence type="inferred from homology"/>
<evidence type="ECO:0000256" key="5">
    <source>
        <dbReference type="ARBA" id="ARBA00022840"/>
    </source>
</evidence>
<organism evidence="7 8">
    <name type="scientific">Xylella fastidiosa subsp. sandyi Ann-1</name>
    <dbReference type="NCBI Taxonomy" id="155920"/>
    <lineage>
        <taxon>Bacteria</taxon>
        <taxon>Pseudomonadati</taxon>
        <taxon>Pseudomonadota</taxon>
        <taxon>Gammaproteobacteria</taxon>
        <taxon>Lysobacterales</taxon>
        <taxon>Lysobacteraceae</taxon>
        <taxon>Xylella</taxon>
    </lineage>
</organism>
<sequence length="338" mass="36032">MSVALSIDLSKKKTILCFGEALIDMLAQPPVKKGMPRAFLQCAGGAPANVAVAVARLGGAVQFVGMLGSDMFGDFLFDSFAEAGVVTDGIVRTNTAKTALAFVALDAHGERSFSFYRPPAADLLFRAEHFQDASFSDALIFHACSNSMTDADIAEVTFEGMRRAQAAGAIVSFDLNFRPMLWPNGENPASRLWKGLSLADVVKLSSEELDYLANTLAADANAVIQQLWQGRAQLLLVTDAAGPVHWYTRTAGGQVPTFRVQVQDSNAAGDAFVGGMLYTFAQQFDDAAALIDFCHDPESIASTLRFAAAVGALAVTRQGAFTAMPMLSEVLSLIQEQS</sequence>
<evidence type="ECO:0000313" key="7">
    <source>
        <dbReference type="EMBL" id="AIC10032.1"/>
    </source>
</evidence>
<keyword evidence="4 7" id="KW-0418">Kinase</keyword>
<dbReference type="GO" id="GO:0016301">
    <property type="term" value="F:kinase activity"/>
    <property type="evidence" value="ECO:0007669"/>
    <property type="project" value="UniProtKB-KW"/>
</dbReference>
<dbReference type="CDD" id="cd01167">
    <property type="entry name" value="bac_FRK"/>
    <property type="match status" value="1"/>
</dbReference>
<evidence type="ECO:0000259" key="6">
    <source>
        <dbReference type="Pfam" id="PF00294"/>
    </source>
</evidence>
<dbReference type="KEGG" id="xfs:D934_06825"/>
<keyword evidence="3" id="KW-0547">Nucleotide-binding</keyword>
<comment type="similarity">
    <text evidence="1">Belongs to the carbohydrate kinase PfkB family.</text>
</comment>
<dbReference type="EMBL" id="CP006696">
    <property type="protein sequence ID" value="AIC10032.1"/>
    <property type="molecule type" value="Genomic_DNA"/>
</dbReference>
<evidence type="ECO:0000256" key="4">
    <source>
        <dbReference type="ARBA" id="ARBA00022777"/>
    </source>
</evidence>
<evidence type="ECO:0000256" key="1">
    <source>
        <dbReference type="ARBA" id="ARBA00010688"/>
    </source>
</evidence>
<dbReference type="AlphaFoldDB" id="A0A060HAS5"/>
<dbReference type="InterPro" id="IPR002173">
    <property type="entry name" value="Carboh/pur_kinase_PfkB_CS"/>
</dbReference>
<dbReference type="PANTHER" id="PTHR43085">
    <property type="entry name" value="HEXOKINASE FAMILY MEMBER"/>
    <property type="match status" value="1"/>
</dbReference>
<protein>
    <submittedName>
        <fullName evidence="7">Fructokinase</fullName>
    </submittedName>
</protein>
<dbReference type="PATRIC" id="fig|155920.8.peg.1590"/>
<dbReference type="Gene3D" id="3.40.1190.20">
    <property type="match status" value="1"/>
</dbReference>
<dbReference type="PROSITE" id="PS00583">
    <property type="entry name" value="PFKB_KINASES_1"/>
    <property type="match status" value="1"/>
</dbReference>
<gene>
    <name evidence="7" type="ORF">D934_06825</name>
</gene>